<dbReference type="Proteomes" id="UP001610100">
    <property type="component" value="Unassembled WGS sequence"/>
</dbReference>
<reference evidence="3 4" key="1">
    <citation type="submission" date="2024-02" db="EMBL/GenBank/DDBJ databases">
        <title>A Gaetbulibacter species isolated from tidal flats and genomic insights of their niches.</title>
        <authorList>
            <person name="Ye Y."/>
        </authorList>
    </citation>
    <scope>NUCLEOTIDE SEQUENCE [LARGE SCALE GENOMIC DNA]</scope>
    <source>
        <strain evidence="3 4">KYW382</strain>
    </source>
</reference>
<dbReference type="Pfam" id="PF01541">
    <property type="entry name" value="GIY-YIG"/>
    <property type="match status" value="1"/>
</dbReference>
<feature type="domain" description="GIY-YIG" evidence="2">
    <location>
        <begin position="40"/>
        <end position="117"/>
    </location>
</feature>
<dbReference type="CDD" id="cd10449">
    <property type="entry name" value="GIY-YIG_SLX1_like"/>
    <property type="match status" value="1"/>
</dbReference>
<dbReference type="InterPro" id="IPR050190">
    <property type="entry name" value="UPF0213_domain"/>
</dbReference>
<evidence type="ECO:0000313" key="3">
    <source>
        <dbReference type="EMBL" id="MFH6770429.1"/>
    </source>
</evidence>
<dbReference type="InterPro" id="IPR000305">
    <property type="entry name" value="GIY-YIG_endonuc"/>
</dbReference>
<dbReference type="Gene3D" id="3.40.1440.10">
    <property type="entry name" value="GIY-YIG endonuclease"/>
    <property type="match status" value="1"/>
</dbReference>
<dbReference type="PANTHER" id="PTHR34477">
    <property type="entry name" value="UPF0213 PROTEIN YHBQ"/>
    <property type="match status" value="1"/>
</dbReference>
<evidence type="ECO:0000259" key="2">
    <source>
        <dbReference type="PROSITE" id="PS50164"/>
    </source>
</evidence>
<evidence type="ECO:0000313" key="4">
    <source>
        <dbReference type="Proteomes" id="UP001610100"/>
    </source>
</evidence>
<dbReference type="PANTHER" id="PTHR34477:SF1">
    <property type="entry name" value="UPF0213 PROTEIN YHBQ"/>
    <property type="match status" value="1"/>
</dbReference>
<protein>
    <submittedName>
        <fullName evidence="3">GIY-YIG nuclease family protein</fullName>
    </submittedName>
</protein>
<gene>
    <name evidence="3" type="ORF">V8G58_00670</name>
</gene>
<proteinExistence type="inferred from homology"/>
<dbReference type="SUPFAM" id="SSF82771">
    <property type="entry name" value="GIY-YIG endonuclease"/>
    <property type="match status" value="1"/>
</dbReference>
<accession>A0ABW7MUS2</accession>
<organism evidence="3 4">
    <name type="scientific">Gaetbulibacter aestuarii</name>
    <dbReference type="NCBI Taxonomy" id="1502358"/>
    <lineage>
        <taxon>Bacteria</taxon>
        <taxon>Pseudomonadati</taxon>
        <taxon>Bacteroidota</taxon>
        <taxon>Flavobacteriia</taxon>
        <taxon>Flavobacteriales</taxon>
        <taxon>Flavobacteriaceae</taxon>
        <taxon>Gaetbulibacter</taxon>
    </lineage>
</organism>
<sequence>MLKSLSSIGKADLPTGGWIGRPVSRQAGAPRFRKFFCDVLMFYIYALSSLSNNYIYVGMTEDLKDRIERHNSGREKTTKPYMPFELLFSETIDGSRSEARKREKYWKSGVGKEKLRIIRNNKNNF</sequence>
<dbReference type="RefSeq" id="WP_344738604.1">
    <property type="nucleotide sequence ID" value="NZ_BAABAY010000001.1"/>
</dbReference>
<comment type="similarity">
    <text evidence="1">Belongs to the UPF0213 family.</text>
</comment>
<dbReference type="InterPro" id="IPR035901">
    <property type="entry name" value="GIY-YIG_endonuc_sf"/>
</dbReference>
<name>A0ABW7MUS2_9FLAO</name>
<keyword evidence="4" id="KW-1185">Reference proteome</keyword>
<comment type="caution">
    <text evidence="3">The sequence shown here is derived from an EMBL/GenBank/DDBJ whole genome shotgun (WGS) entry which is preliminary data.</text>
</comment>
<evidence type="ECO:0000256" key="1">
    <source>
        <dbReference type="ARBA" id="ARBA00007435"/>
    </source>
</evidence>
<dbReference type="PROSITE" id="PS50164">
    <property type="entry name" value="GIY_YIG"/>
    <property type="match status" value="1"/>
</dbReference>
<dbReference type="EMBL" id="JBAWKB010000001">
    <property type="protein sequence ID" value="MFH6770429.1"/>
    <property type="molecule type" value="Genomic_DNA"/>
</dbReference>